<proteinExistence type="predicted"/>
<dbReference type="VEuPathDB" id="FungiDB:BTJ68_07330"/>
<evidence type="ECO:0000313" key="2">
    <source>
        <dbReference type="Proteomes" id="UP000194280"/>
    </source>
</evidence>
<name>A0A1Z5T7I4_HORWE</name>
<reference evidence="1 2" key="1">
    <citation type="submission" date="2017-01" db="EMBL/GenBank/DDBJ databases">
        <title>The recent genome duplication of the halophilic yeast Hortaea werneckii: insights from long-read sequencing.</title>
        <authorList>
            <person name="Sinha S."/>
            <person name="Flibotte S."/>
            <person name="Neira M."/>
            <person name="Lenassi M."/>
            <person name="Gostincar C."/>
            <person name="Stajich J.E."/>
            <person name="Nislow C.E."/>
        </authorList>
    </citation>
    <scope>NUCLEOTIDE SEQUENCE [LARGE SCALE GENOMIC DNA]</scope>
    <source>
        <strain evidence="1 2">EXF-2000</strain>
    </source>
</reference>
<keyword evidence="2" id="KW-1185">Reference proteome</keyword>
<dbReference type="AlphaFoldDB" id="A0A1Z5T7I4"/>
<gene>
    <name evidence="1" type="ORF">BTJ68_07330</name>
</gene>
<dbReference type="InParanoid" id="A0A1Z5T7I4"/>
<organism evidence="1 2">
    <name type="scientific">Hortaea werneckii EXF-2000</name>
    <dbReference type="NCBI Taxonomy" id="1157616"/>
    <lineage>
        <taxon>Eukaryota</taxon>
        <taxon>Fungi</taxon>
        <taxon>Dikarya</taxon>
        <taxon>Ascomycota</taxon>
        <taxon>Pezizomycotina</taxon>
        <taxon>Dothideomycetes</taxon>
        <taxon>Dothideomycetidae</taxon>
        <taxon>Mycosphaerellales</taxon>
        <taxon>Teratosphaeriaceae</taxon>
        <taxon>Hortaea</taxon>
    </lineage>
</organism>
<sequence>MKSDFLKSYVFFITSCPRQLINQSCRFCMCSENHGYAEHEVDGLPPASGSVHASGRFPSAVFKRDVERCGDPAAQSPSRFLDNGLEANRMQTRTLSSDRRDPKREASGAQDLVLTRQMWSQHGMAQKRSCATVTTMQFMSLAASGGWLDVVGRGLHASAIIPNVERC</sequence>
<evidence type="ECO:0000313" key="1">
    <source>
        <dbReference type="EMBL" id="OTA31989.1"/>
    </source>
</evidence>
<accession>A0A1Z5T7I4</accession>
<dbReference type="Proteomes" id="UP000194280">
    <property type="component" value="Unassembled WGS sequence"/>
</dbReference>
<dbReference type="EMBL" id="MUNK01000102">
    <property type="protein sequence ID" value="OTA31989.1"/>
    <property type="molecule type" value="Genomic_DNA"/>
</dbReference>
<comment type="caution">
    <text evidence="1">The sequence shown here is derived from an EMBL/GenBank/DDBJ whole genome shotgun (WGS) entry which is preliminary data.</text>
</comment>
<protein>
    <submittedName>
        <fullName evidence="1">Uncharacterized protein</fullName>
    </submittedName>
</protein>
<dbReference type="OrthoDB" id="3857728at2759"/>